<protein>
    <submittedName>
        <fullName evidence="1">Protein tyrosine phosphatase non-receptor type 20</fullName>
    </submittedName>
</protein>
<organism evidence="1 2">
    <name type="scientific">Rousettus aegyptiacus</name>
    <name type="common">Egyptian fruit bat</name>
    <name type="synonym">Pteropus aegyptiacus</name>
    <dbReference type="NCBI Taxonomy" id="9407"/>
    <lineage>
        <taxon>Eukaryota</taxon>
        <taxon>Metazoa</taxon>
        <taxon>Chordata</taxon>
        <taxon>Craniata</taxon>
        <taxon>Vertebrata</taxon>
        <taxon>Euteleostomi</taxon>
        <taxon>Mammalia</taxon>
        <taxon>Eutheria</taxon>
        <taxon>Laurasiatheria</taxon>
        <taxon>Chiroptera</taxon>
        <taxon>Yinpterochiroptera</taxon>
        <taxon>Pteropodoidea</taxon>
        <taxon>Pteropodidae</taxon>
        <taxon>Rousettinae</taxon>
        <taxon>Rousettus</taxon>
    </lineage>
</organism>
<evidence type="ECO:0000313" key="1">
    <source>
        <dbReference type="EMBL" id="KAF6458391.1"/>
    </source>
</evidence>
<dbReference type="Proteomes" id="UP000593571">
    <property type="component" value="Unassembled WGS sequence"/>
</dbReference>
<dbReference type="AlphaFoldDB" id="A0A7J8GEW4"/>
<accession>A0A7J8GEW4</accession>
<dbReference type="EMBL" id="JACASE010000006">
    <property type="protein sequence ID" value="KAF6458391.1"/>
    <property type="molecule type" value="Genomic_DNA"/>
</dbReference>
<sequence>MPSLLAHFYEGTFGIEKLSYLPGELPDTSIFHHPNISSCEEVYWKSSHCKTVAVHQLARPRHSCFSRWFYKICSLREEEPPYRTHHCSLQCWCGPDRGVPMCGCCVQCH</sequence>
<comment type="caution">
    <text evidence="1">The sequence shown here is derived from an EMBL/GenBank/DDBJ whole genome shotgun (WGS) entry which is preliminary data.</text>
</comment>
<keyword evidence="2" id="KW-1185">Reference proteome</keyword>
<keyword evidence="1" id="KW-0675">Receptor</keyword>
<proteinExistence type="predicted"/>
<gene>
    <name evidence="1" type="ORF">HJG63_016149</name>
</gene>
<reference evidence="1 2" key="1">
    <citation type="journal article" date="2020" name="Nature">
        <title>Six reference-quality genomes reveal evolution of bat adaptations.</title>
        <authorList>
            <person name="Jebb D."/>
            <person name="Huang Z."/>
            <person name="Pippel M."/>
            <person name="Hughes G.M."/>
            <person name="Lavrichenko K."/>
            <person name="Devanna P."/>
            <person name="Winkler S."/>
            <person name="Jermiin L.S."/>
            <person name="Skirmuntt E.C."/>
            <person name="Katzourakis A."/>
            <person name="Burkitt-Gray L."/>
            <person name="Ray D.A."/>
            <person name="Sullivan K.A.M."/>
            <person name="Roscito J.G."/>
            <person name="Kirilenko B.M."/>
            <person name="Davalos L.M."/>
            <person name="Corthals A.P."/>
            <person name="Power M.L."/>
            <person name="Jones G."/>
            <person name="Ransome R.D."/>
            <person name="Dechmann D.K.N."/>
            <person name="Locatelli A.G."/>
            <person name="Puechmaille S.J."/>
            <person name="Fedrigo O."/>
            <person name="Jarvis E.D."/>
            <person name="Hiller M."/>
            <person name="Vernes S.C."/>
            <person name="Myers E.W."/>
            <person name="Teeling E.C."/>
        </authorList>
    </citation>
    <scope>NUCLEOTIDE SEQUENCE [LARGE SCALE GENOMIC DNA]</scope>
    <source>
        <strain evidence="1">MRouAeg1</strain>
        <tissue evidence="1">Muscle</tissue>
    </source>
</reference>
<name>A0A7J8GEW4_ROUAE</name>
<evidence type="ECO:0000313" key="2">
    <source>
        <dbReference type="Proteomes" id="UP000593571"/>
    </source>
</evidence>